<proteinExistence type="inferred from homology"/>
<dbReference type="Pfam" id="PF00293">
    <property type="entry name" value="NUDIX"/>
    <property type="match status" value="1"/>
</dbReference>
<gene>
    <name evidence="8" type="ordered locus">Sterm_3582</name>
</gene>
<dbReference type="KEGG" id="str:Sterm_3582"/>
<reference evidence="8 9" key="2">
    <citation type="journal article" date="2010" name="Stand. Genomic Sci.">
        <title>Complete genome sequence of Sebaldella termitidis type strain (NCTC 11300).</title>
        <authorList>
            <person name="Harmon-Smith M."/>
            <person name="Celia L."/>
            <person name="Chertkov O."/>
            <person name="Lapidus A."/>
            <person name="Copeland A."/>
            <person name="Glavina Del Rio T."/>
            <person name="Nolan M."/>
            <person name="Lucas S."/>
            <person name="Tice H."/>
            <person name="Cheng J.F."/>
            <person name="Han C."/>
            <person name="Detter J.C."/>
            <person name="Bruce D."/>
            <person name="Goodwin L."/>
            <person name="Pitluck S."/>
            <person name="Pati A."/>
            <person name="Liolios K."/>
            <person name="Ivanova N."/>
            <person name="Mavromatis K."/>
            <person name="Mikhailova N."/>
            <person name="Chen A."/>
            <person name="Palaniappan K."/>
            <person name="Land M."/>
            <person name="Hauser L."/>
            <person name="Chang Y.J."/>
            <person name="Jeffries C.D."/>
            <person name="Brettin T."/>
            <person name="Goker M."/>
            <person name="Beck B."/>
            <person name="Bristow J."/>
            <person name="Eisen J.A."/>
            <person name="Markowitz V."/>
            <person name="Hugenholtz P."/>
            <person name="Kyrpides N.C."/>
            <person name="Klenk H.P."/>
            <person name="Chen F."/>
        </authorList>
    </citation>
    <scope>NUCLEOTIDE SEQUENCE [LARGE SCALE GENOMIC DNA]</scope>
    <source>
        <strain evidence="9">ATCC 33386 / NCTC 11300</strain>
    </source>
</reference>
<comment type="cofactor">
    <cofactor evidence="1">
        <name>Mg(2+)</name>
        <dbReference type="ChEBI" id="CHEBI:18420"/>
    </cofactor>
</comment>
<dbReference type="PRINTS" id="PR01402">
    <property type="entry name" value="MUTATORMUTX"/>
</dbReference>
<dbReference type="RefSeq" id="WP_012862998.1">
    <property type="nucleotide sequence ID" value="NC_013517.1"/>
</dbReference>
<evidence type="ECO:0000313" key="8">
    <source>
        <dbReference type="EMBL" id="ACZ10416.1"/>
    </source>
</evidence>
<dbReference type="SUPFAM" id="SSF55811">
    <property type="entry name" value="Nudix"/>
    <property type="match status" value="1"/>
</dbReference>
<keyword evidence="4 6" id="KW-0378">Hydrolase</keyword>
<dbReference type="eggNOG" id="COG1051">
    <property type="taxonomic scope" value="Bacteria"/>
</dbReference>
<protein>
    <submittedName>
        <fullName evidence="8">NUDIX hydrolase</fullName>
    </submittedName>
</protein>
<accession>D1ARD0</accession>
<dbReference type="PRINTS" id="PR00502">
    <property type="entry name" value="NUDIXFAMILY"/>
</dbReference>
<dbReference type="Gene3D" id="3.90.79.10">
    <property type="entry name" value="Nucleoside Triphosphate Pyrophosphohydrolase"/>
    <property type="match status" value="1"/>
</dbReference>
<comment type="similarity">
    <text evidence="2 6">Belongs to the Nudix hydrolase family.</text>
</comment>
<evidence type="ECO:0000256" key="5">
    <source>
        <dbReference type="ARBA" id="ARBA00022842"/>
    </source>
</evidence>
<dbReference type="GO" id="GO:0046872">
    <property type="term" value="F:metal ion binding"/>
    <property type="evidence" value="ECO:0007669"/>
    <property type="project" value="UniProtKB-KW"/>
</dbReference>
<dbReference type="GO" id="GO:0006281">
    <property type="term" value="P:DNA repair"/>
    <property type="evidence" value="ECO:0007669"/>
    <property type="project" value="InterPro"/>
</dbReference>
<dbReference type="InterPro" id="IPR020084">
    <property type="entry name" value="NUDIX_hydrolase_CS"/>
</dbReference>
<evidence type="ECO:0000256" key="3">
    <source>
        <dbReference type="ARBA" id="ARBA00022723"/>
    </source>
</evidence>
<dbReference type="PROSITE" id="PS51462">
    <property type="entry name" value="NUDIX"/>
    <property type="match status" value="1"/>
</dbReference>
<dbReference type="CDD" id="cd18886">
    <property type="entry name" value="NUDIX_MutT_Nudt1"/>
    <property type="match status" value="1"/>
</dbReference>
<name>D1ARD0_SEBTE</name>
<dbReference type="PANTHER" id="PTHR43758">
    <property type="entry name" value="7,8-DIHYDRO-8-OXOGUANINE TRIPHOSPHATASE"/>
    <property type="match status" value="1"/>
</dbReference>
<organism evidence="8 9">
    <name type="scientific">Sebaldella termitidis (strain ATCC 33386 / NCTC 11300)</name>
    <dbReference type="NCBI Taxonomy" id="526218"/>
    <lineage>
        <taxon>Bacteria</taxon>
        <taxon>Fusobacteriati</taxon>
        <taxon>Fusobacteriota</taxon>
        <taxon>Fusobacteriia</taxon>
        <taxon>Fusobacteriales</taxon>
        <taxon>Leptotrichiaceae</taxon>
        <taxon>Sebaldella</taxon>
    </lineage>
</organism>
<keyword evidence="5" id="KW-0460">Magnesium</keyword>
<evidence type="ECO:0000256" key="1">
    <source>
        <dbReference type="ARBA" id="ARBA00001946"/>
    </source>
</evidence>
<keyword evidence="3" id="KW-0479">Metal-binding</keyword>
<dbReference type="HOGENOM" id="CLU_037162_11_2_0"/>
<dbReference type="InterPro" id="IPR003562">
    <property type="entry name" value="Mutator_MutX_prot"/>
</dbReference>
<evidence type="ECO:0000256" key="6">
    <source>
        <dbReference type="RuleBase" id="RU003476"/>
    </source>
</evidence>
<dbReference type="InterPro" id="IPR020476">
    <property type="entry name" value="Nudix_hydrolase"/>
</dbReference>
<dbReference type="PANTHER" id="PTHR43758:SF2">
    <property type="entry name" value="OXIDIZED PURINE NUCLEOSIDE TRIPHOSPHATE HYDROLASE"/>
    <property type="match status" value="1"/>
</dbReference>
<evidence type="ECO:0000259" key="7">
    <source>
        <dbReference type="PROSITE" id="PS51462"/>
    </source>
</evidence>
<dbReference type="InterPro" id="IPR015797">
    <property type="entry name" value="NUDIX_hydrolase-like_dom_sf"/>
</dbReference>
<dbReference type="GO" id="GO:0005737">
    <property type="term" value="C:cytoplasm"/>
    <property type="evidence" value="ECO:0007669"/>
    <property type="project" value="TreeGrafter"/>
</dbReference>
<dbReference type="PROSITE" id="PS00893">
    <property type="entry name" value="NUDIX_BOX"/>
    <property type="match status" value="1"/>
</dbReference>
<evidence type="ECO:0000256" key="2">
    <source>
        <dbReference type="ARBA" id="ARBA00005582"/>
    </source>
</evidence>
<keyword evidence="9" id="KW-1185">Reference proteome</keyword>
<dbReference type="InterPro" id="IPR000086">
    <property type="entry name" value="NUDIX_hydrolase_dom"/>
</dbReference>
<feature type="domain" description="Nudix hydrolase" evidence="7">
    <location>
        <begin position="1"/>
        <end position="129"/>
    </location>
</feature>
<dbReference type="EMBL" id="CP001739">
    <property type="protein sequence ID" value="ACZ10416.1"/>
    <property type="molecule type" value="Genomic_DNA"/>
</dbReference>
<sequence>MKLATLCYIKKDGKTLMLHRTKKENDIHEGKWVGVGGKIEKGESPEECAVREVFEETGLKAEELKLRGLLTFPDFNNSEDWYGYLYVVEKFSGEIIESPEGDLKWVEDSKLFELDMWEGDELFMRWMMEDRMFSAKFVYDENEKMKDYSVTFYD</sequence>
<reference evidence="9" key="1">
    <citation type="submission" date="2009-09" db="EMBL/GenBank/DDBJ databases">
        <title>The complete chromosome of Sebaldella termitidis ATCC 33386.</title>
        <authorList>
            <consortium name="US DOE Joint Genome Institute (JGI-PGF)"/>
            <person name="Lucas S."/>
            <person name="Copeland A."/>
            <person name="Lapidus A."/>
            <person name="Glavina del Rio T."/>
            <person name="Dalin E."/>
            <person name="Tice H."/>
            <person name="Bruce D."/>
            <person name="Goodwin L."/>
            <person name="Pitluck S."/>
            <person name="Kyrpides N."/>
            <person name="Mavromatis K."/>
            <person name="Ivanova N."/>
            <person name="Mikhailova N."/>
            <person name="Sims D."/>
            <person name="Meincke L."/>
            <person name="Brettin T."/>
            <person name="Detter J.C."/>
            <person name="Han C."/>
            <person name="Larimer F."/>
            <person name="Land M."/>
            <person name="Hauser L."/>
            <person name="Markowitz V."/>
            <person name="Cheng J.F."/>
            <person name="Hugenholtz P."/>
            <person name="Woyke T."/>
            <person name="Wu D."/>
            <person name="Eisen J.A."/>
        </authorList>
    </citation>
    <scope>NUCLEOTIDE SEQUENCE [LARGE SCALE GENOMIC DNA]</scope>
    <source>
        <strain evidence="9">ATCC 33386 / NCTC 11300</strain>
    </source>
</reference>
<evidence type="ECO:0000313" key="9">
    <source>
        <dbReference type="Proteomes" id="UP000000845"/>
    </source>
</evidence>
<dbReference type="AlphaFoldDB" id="D1ARD0"/>
<dbReference type="Proteomes" id="UP000000845">
    <property type="component" value="Chromosome"/>
</dbReference>
<evidence type="ECO:0000256" key="4">
    <source>
        <dbReference type="ARBA" id="ARBA00022801"/>
    </source>
</evidence>
<dbReference type="GO" id="GO:0008413">
    <property type="term" value="F:8-oxo-7,8-dihydroguanosine triphosphate pyrophosphatase activity"/>
    <property type="evidence" value="ECO:0007669"/>
    <property type="project" value="InterPro"/>
</dbReference>
<dbReference type="STRING" id="526218.Sterm_3582"/>